<dbReference type="Proteomes" id="UP001732700">
    <property type="component" value="Chromosome 1A"/>
</dbReference>
<reference evidence="1" key="2">
    <citation type="submission" date="2025-09" db="UniProtKB">
        <authorList>
            <consortium name="EnsemblPlants"/>
        </authorList>
    </citation>
    <scope>IDENTIFICATION</scope>
</reference>
<evidence type="ECO:0000313" key="1">
    <source>
        <dbReference type="EnsemblPlants" id="AVESA.00010b.r2.1AG0000250.1.CDS"/>
    </source>
</evidence>
<organism evidence="1 2">
    <name type="scientific">Avena sativa</name>
    <name type="common">Oat</name>
    <dbReference type="NCBI Taxonomy" id="4498"/>
    <lineage>
        <taxon>Eukaryota</taxon>
        <taxon>Viridiplantae</taxon>
        <taxon>Streptophyta</taxon>
        <taxon>Embryophyta</taxon>
        <taxon>Tracheophyta</taxon>
        <taxon>Spermatophyta</taxon>
        <taxon>Magnoliopsida</taxon>
        <taxon>Liliopsida</taxon>
        <taxon>Poales</taxon>
        <taxon>Poaceae</taxon>
        <taxon>BOP clade</taxon>
        <taxon>Pooideae</taxon>
        <taxon>Poodae</taxon>
        <taxon>Poeae</taxon>
        <taxon>Poeae Chloroplast Group 1 (Aveneae type)</taxon>
        <taxon>Aveninae</taxon>
        <taxon>Avena</taxon>
    </lineage>
</organism>
<name>A0ACD5T6H2_AVESA</name>
<reference evidence="1" key="1">
    <citation type="submission" date="2021-05" db="EMBL/GenBank/DDBJ databases">
        <authorList>
            <person name="Scholz U."/>
            <person name="Mascher M."/>
            <person name="Fiebig A."/>
        </authorList>
    </citation>
    <scope>NUCLEOTIDE SEQUENCE [LARGE SCALE GENOMIC DNA]</scope>
</reference>
<protein>
    <submittedName>
        <fullName evidence="1">Uncharacterized protein</fullName>
    </submittedName>
</protein>
<evidence type="ECO:0000313" key="2">
    <source>
        <dbReference type="Proteomes" id="UP001732700"/>
    </source>
</evidence>
<accession>A0ACD5T6H2</accession>
<dbReference type="EnsemblPlants" id="AVESA.00010b.r2.1AG0000250.1">
    <property type="protein sequence ID" value="AVESA.00010b.r2.1AG0000250.1.CDS"/>
    <property type="gene ID" value="AVESA.00010b.r2.1AG0000250"/>
</dbReference>
<proteinExistence type="predicted"/>
<sequence>MAAAAIRHAARRIVEPKRLVNATKQQQPAQKGLTVEQKVDAAVRMALIDTKMENLYNHVAGFKAKYTIRGSEARKHTSLLNELSEHIKPRPDEPLWRSCRRSARINDYIQQAAAFFIAGVTTDALCHWYLNRQK</sequence>
<keyword evidence="2" id="KW-1185">Reference proteome</keyword>